<evidence type="ECO:0000256" key="4">
    <source>
        <dbReference type="PIRSR" id="PIRSR606710-1"/>
    </source>
</evidence>
<keyword evidence="3 6" id="KW-0326">Glycosidase</keyword>
<feature type="domain" description="Beta-xylosidase C-terminal Concanavalin A-like" evidence="7">
    <location>
        <begin position="329"/>
        <end position="505"/>
    </location>
</feature>
<keyword evidence="2 6" id="KW-0378">Hydrolase</keyword>
<keyword evidence="9" id="KW-1185">Reference proteome</keyword>
<dbReference type="AlphaFoldDB" id="A0A0C3PR14"/>
<dbReference type="SUPFAM" id="SSF49899">
    <property type="entry name" value="Concanavalin A-like lectins/glucanases"/>
    <property type="match status" value="1"/>
</dbReference>
<dbReference type="Pfam" id="PF04616">
    <property type="entry name" value="Glyco_hydro_43"/>
    <property type="match status" value="1"/>
</dbReference>
<evidence type="ECO:0000256" key="2">
    <source>
        <dbReference type="ARBA" id="ARBA00022801"/>
    </source>
</evidence>
<dbReference type="CDD" id="cd18833">
    <property type="entry name" value="GH43_PcXyl-like"/>
    <property type="match status" value="1"/>
</dbReference>
<name>A0A0C3PR14_PHLG1</name>
<dbReference type="OrthoDB" id="2139957at2759"/>
<gene>
    <name evidence="8" type="ORF">PHLGIDRAFT_28963</name>
</gene>
<feature type="site" description="Important for catalytic activity, responsible for pKa modulation of the active site Glu and correct orientation of both the proton donor and substrate" evidence="5">
    <location>
        <position position="140"/>
    </location>
</feature>
<dbReference type="PANTHER" id="PTHR42812">
    <property type="entry name" value="BETA-XYLOSIDASE"/>
    <property type="match status" value="1"/>
</dbReference>
<dbReference type="STRING" id="745531.A0A0C3PR14"/>
<proteinExistence type="inferred from homology"/>
<dbReference type="PANTHER" id="PTHR42812:SF12">
    <property type="entry name" value="BETA-XYLOSIDASE-RELATED"/>
    <property type="match status" value="1"/>
</dbReference>
<evidence type="ECO:0000313" key="9">
    <source>
        <dbReference type="Proteomes" id="UP000053257"/>
    </source>
</evidence>
<accession>A0A0C3PR14</accession>
<evidence type="ECO:0000256" key="5">
    <source>
        <dbReference type="PIRSR" id="PIRSR606710-2"/>
    </source>
</evidence>
<evidence type="ECO:0000256" key="1">
    <source>
        <dbReference type="ARBA" id="ARBA00009865"/>
    </source>
</evidence>
<dbReference type="InterPro" id="IPR041542">
    <property type="entry name" value="GH43_C2"/>
</dbReference>
<dbReference type="Pfam" id="PF17851">
    <property type="entry name" value="GH43_C2"/>
    <property type="match status" value="1"/>
</dbReference>
<dbReference type="GO" id="GO:0004553">
    <property type="term" value="F:hydrolase activity, hydrolyzing O-glycosyl compounds"/>
    <property type="evidence" value="ECO:0007669"/>
    <property type="project" value="InterPro"/>
</dbReference>
<comment type="similarity">
    <text evidence="1 6">Belongs to the glycosyl hydrolase 43 family.</text>
</comment>
<dbReference type="Proteomes" id="UP000053257">
    <property type="component" value="Unassembled WGS sequence"/>
</dbReference>
<dbReference type="Gene3D" id="2.115.10.20">
    <property type="entry name" value="Glycosyl hydrolase domain, family 43"/>
    <property type="match status" value="1"/>
</dbReference>
<organism evidence="8 9">
    <name type="scientific">Phlebiopsis gigantea (strain 11061_1 CR5-6)</name>
    <name type="common">White-rot fungus</name>
    <name type="synonym">Peniophora gigantea</name>
    <dbReference type="NCBI Taxonomy" id="745531"/>
    <lineage>
        <taxon>Eukaryota</taxon>
        <taxon>Fungi</taxon>
        <taxon>Dikarya</taxon>
        <taxon>Basidiomycota</taxon>
        <taxon>Agaricomycotina</taxon>
        <taxon>Agaricomycetes</taxon>
        <taxon>Polyporales</taxon>
        <taxon>Phanerochaetaceae</taxon>
        <taxon>Phlebiopsis</taxon>
    </lineage>
</organism>
<evidence type="ECO:0000256" key="6">
    <source>
        <dbReference type="RuleBase" id="RU361187"/>
    </source>
</evidence>
<dbReference type="Gene3D" id="2.60.120.200">
    <property type="match status" value="1"/>
</dbReference>
<dbReference type="SUPFAM" id="SSF75005">
    <property type="entry name" value="Arabinanase/levansucrase/invertase"/>
    <property type="match status" value="1"/>
</dbReference>
<dbReference type="InterPro" id="IPR006710">
    <property type="entry name" value="Glyco_hydro_43"/>
</dbReference>
<evidence type="ECO:0000259" key="7">
    <source>
        <dbReference type="Pfam" id="PF17851"/>
    </source>
</evidence>
<dbReference type="InterPro" id="IPR013320">
    <property type="entry name" value="ConA-like_dom_sf"/>
</dbReference>
<sequence length="512" mass="55888">MKVEGASTKLKAYNNPIISGFAPDPSCIRVNEQYFCVTSSFSVFPGIPVYTSRDLVQWQQIGNVLSRPEQLPHLALVNQTTGGIWAATIREHDGTFFVTSTLVFDGEPQTNPDRWDNVNIFANNGNGWSDPVHFSFYGYDTSLFWDDDGSVYVQGSHAWHIFPAIQQYKIDVSTGNALSEPIILWNGTGGLAPEAPHVYKRDDGYYLMIAEGGTGVGHMVTMAKSLNIAGPYTGYTHNPVLTNANTTEYLQTVGHADLFTDTAGNWWAVALATRNATPIDDDSKDPLVGHSQHIIFPAGPNAPLTSLPRQLVYYRFPDFSRFTVAPPGHPQTLRILGSAENITGNGFIGSSTFITRRQDAVEFTAEVALEFAPDLSHSSVEEEEAGMTLFIQRNQHFDLGVLALPSTSGDGTLQKWDERPAKPGILPLAHGLDKLRLRVQAVNASTYAFSYSDLAQDGQPILWKTVGYGTASEVSGGFTGTTVGMFATGNGHNSTTFAYFSNFTYDPVQGVF</sequence>
<protein>
    <submittedName>
        <fullName evidence="8">Glycoside hydrolase family 43 protein</fullName>
    </submittedName>
</protein>
<dbReference type="EMBL" id="KN840464">
    <property type="protein sequence ID" value="KIP09613.1"/>
    <property type="molecule type" value="Genomic_DNA"/>
</dbReference>
<dbReference type="HOGENOM" id="CLU_016508_3_0_1"/>
<reference evidence="8 9" key="1">
    <citation type="journal article" date="2014" name="PLoS Genet.">
        <title>Analysis of the Phlebiopsis gigantea genome, transcriptome and secretome provides insight into its pioneer colonization strategies of wood.</title>
        <authorList>
            <person name="Hori C."/>
            <person name="Ishida T."/>
            <person name="Igarashi K."/>
            <person name="Samejima M."/>
            <person name="Suzuki H."/>
            <person name="Master E."/>
            <person name="Ferreira P."/>
            <person name="Ruiz-Duenas F.J."/>
            <person name="Held B."/>
            <person name="Canessa P."/>
            <person name="Larrondo L.F."/>
            <person name="Schmoll M."/>
            <person name="Druzhinina I.S."/>
            <person name="Kubicek C.P."/>
            <person name="Gaskell J.A."/>
            <person name="Kersten P."/>
            <person name="St John F."/>
            <person name="Glasner J."/>
            <person name="Sabat G."/>
            <person name="Splinter BonDurant S."/>
            <person name="Syed K."/>
            <person name="Yadav J."/>
            <person name="Mgbeahuruike A.C."/>
            <person name="Kovalchuk A."/>
            <person name="Asiegbu F.O."/>
            <person name="Lackner G."/>
            <person name="Hoffmeister D."/>
            <person name="Rencoret J."/>
            <person name="Gutierrez A."/>
            <person name="Sun H."/>
            <person name="Lindquist E."/>
            <person name="Barry K."/>
            <person name="Riley R."/>
            <person name="Grigoriev I.V."/>
            <person name="Henrissat B."/>
            <person name="Kues U."/>
            <person name="Berka R.M."/>
            <person name="Martinez A.T."/>
            <person name="Covert S.F."/>
            <person name="Blanchette R.A."/>
            <person name="Cullen D."/>
        </authorList>
    </citation>
    <scope>NUCLEOTIDE SEQUENCE [LARGE SCALE GENOMIC DNA]</scope>
    <source>
        <strain evidence="8 9">11061_1 CR5-6</strain>
    </source>
</reference>
<evidence type="ECO:0000313" key="8">
    <source>
        <dbReference type="EMBL" id="KIP09613.1"/>
    </source>
</evidence>
<dbReference type="InterPro" id="IPR023296">
    <property type="entry name" value="Glyco_hydro_beta-prop_sf"/>
</dbReference>
<evidence type="ECO:0000256" key="3">
    <source>
        <dbReference type="ARBA" id="ARBA00023295"/>
    </source>
</evidence>
<feature type="active site" description="Proton donor" evidence="4">
    <location>
        <position position="194"/>
    </location>
</feature>
<dbReference type="InterPro" id="IPR051795">
    <property type="entry name" value="Glycosyl_Hydrlase_43"/>
</dbReference>
<dbReference type="GO" id="GO:0005975">
    <property type="term" value="P:carbohydrate metabolic process"/>
    <property type="evidence" value="ECO:0007669"/>
    <property type="project" value="InterPro"/>
</dbReference>
<feature type="active site" description="Proton acceptor" evidence="4">
    <location>
        <position position="24"/>
    </location>
</feature>